<dbReference type="GO" id="GO:0016020">
    <property type="term" value="C:membrane"/>
    <property type="evidence" value="ECO:0007669"/>
    <property type="project" value="InterPro"/>
</dbReference>
<dbReference type="Gene3D" id="2.60.40.1710">
    <property type="entry name" value="Subtilisin-like superfamily"/>
    <property type="match status" value="1"/>
</dbReference>
<dbReference type="InterPro" id="IPR010435">
    <property type="entry name" value="C5a/SBT2-like_Fn3"/>
</dbReference>
<feature type="domain" description="Inhibitor I9" evidence="15">
    <location>
        <begin position="129"/>
        <end position="206"/>
    </location>
</feature>
<evidence type="ECO:0000256" key="11">
    <source>
        <dbReference type="SAM" id="MobiDB-lite"/>
    </source>
</evidence>
<feature type="signal peptide" evidence="12">
    <location>
        <begin position="1"/>
        <end position="30"/>
    </location>
</feature>
<evidence type="ECO:0008006" key="19">
    <source>
        <dbReference type="Google" id="ProtNLM"/>
    </source>
</evidence>
<dbReference type="PROSITE" id="PS00136">
    <property type="entry name" value="SUBTILASE_ASP"/>
    <property type="match status" value="1"/>
</dbReference>
<dbReference type="KEGG" id="spoa:EQM13_05570"/>
<evidence type="ECO:0000256" key="1">
    <source>
        <dbReference type="ARBA" id="ARBA00011073"/>
    </source>
</evidence>
<name>A0A410QAT8_9FIRM</name>
<dbReference type="Proteomes" id="UP000287969">
    <property type="component" value="Chromosome"/>
</dbReference>
<dbReference type="EMBL" id="CP035282">
    <property type="protein sequence ID" value="QAT61090.1"/>
    <property type="molecule type" value="Genomic_DNA"/>
</dbReference>
<evidence type="ECO:0000259" key="13">
    <source>
        <dbReference type="Pfam" id="PF00082"/>
    </source>
</evidence>
<feature type="domain" description="PA" evidence="14">
    <location>
        <begin position="577"/>
        <end position="655"/>
    </location>
</feature>
<dbReference type="Gene3D" id="3.40.50.200">
    <property type="entry name" value="Peptidase S8/S53 domain"/>
    <property type="match status" value="2"/>
</dbReference>
<dbReference type="Pfam" id="PF02225">
    <property type="entry name" value="PA"/>
    <property type="match status" value="1"/>
</dbReference>
<dbReference type="InterPro" id="IPR023828">
    <property type="entry name" value="Peptidase_S8_Ser-AS"/>
</dbReference>
<sequence>MRGGFFVKSIKKLLSVFLVLTLFIPSLSFAGSLNDTVYYSNSEDAEKIAEDEKTENINDENSDKNLETEEESLKLNNSSELKEELGEKKFKGKITDENDNKKVRVIVEVDGDPLIVYATIRGKKLEDLKESEKSSLEKNIISSQNDVIESIKDENINFSTKDPATKKEMPKFTTAFNGFSGFVEKGKIEKLKEIPGVKNVYISQEYDRPKPDMNNSGGMVKAGETWDLGYKGEGTVVAIIDTGIDPAHKDMVLSDETKPKLTKEAVNSSISENNLKGKYFTEKVPYGYNYYDQNDQILDLGPSASEHGMHVAGTVGANGDPENGGVKGIAPESQLLAMKVFSNDPIYATTYDDIYLKAIDEAIKLKADVLNMSLGSTASFYIPKSAVDAAITNAVDNGIVCSISAGNSGYISYGYGNPIKSNPDIGVVGAPGLSKDSISVASVENLKLTVPYLVYGEDNKVGMMVAGSIDPADVFGNGEETSDSVLPSNSVIIGNKAYDIDYLNQNVDSQRKLIEKLEDKEPVYIKNDSKTLLDFYGKKINSYSDLPHDLEYYNNKGEKTIYSDVMEMKARVEYVDCGTGQAQEFEGKDLAGKVALVMRGGNTFVEKITNAQNAGAAGIIVYNHEAGGEDLINMATPSNQTIPAAFIGYKEGKALADLAEKRIQFTKEVMSIPNIVGGQMSDFTSWGTTPTLEIKPEITAPGGQIYSTLQDNKYGTMSGTSMAAPHVSGGSALVRQYISENYEGLSLGEQTRLAKVLLMNTAEPLIDEYDAVYSPRRQGAGLMNLYGAVSTPVTVTDASTNEAKVELKDFDSENFSMTLRATNLSDDEVTYGVDTSVLTDEILNYQGTEYNLLGTVEMDAVVDAPETVTVPANGSTEFTINVDFSEDQNAYRNMFVEGFVTLTEVTDTHPTLSVPYVGFYGDWTEPSIIDGFEDLGEIPFYGMSGMVDTETYFMVPGKAAISPGTEDGKSDGTDTVTPVLSFLRNAEEVQYNILDKDKNNLRTIELENFARKTYIDGGVNPEYSFSLDRLWDGKVNGKKVEDGLYYYQIKSKLQNTDKWQEKDIPVYVDTVAPEITDASYDSGKIKFKVEDATSGFRGYAVWIDGEQVVKFTKDTEVPEEKDEYEIDITDKVSGKTDPKIQLVVFDYALNSSVKTVSYKEESGHPVIYITGPVLLDAYNTKTVPIEGAVFDVNNPVIKVNGKEVEAVEESNITVLDPEDSSKILKQGDGYTFSTVIEAEDVYNTVQVEVTSAEGQPMSISRNFMVDTENPEISASFKEWNSETKKATLSVNMKDNVPILTLYAGDSMVASIDEVDEIFSNIEPIDVTKDITAYAGDEDSVTLKLVDCAGNEAVLEVPIEKTGDSQGSNHEKADNVIDLINNIPSLESLTLDDKGYVESVREAYDDLSQAEKESVDNADILISAENKISELENGLKEEDILQE</sequence>
<dbReference type="Gene3D" id="3.50.30.30">
    <property type="match status" value="1"/>
</dbReference>
<evidence type="ECO:0000256" key="12">
    <source>
        <dbReference type="SAM" id="SignalP"/>
    </source>
</evidence>
<dbReference type="InterPro" id="IPR022398">
    <property type="entry name" value="Peptidase_S8_His-AS"/>
</dbReference>
<organism evidence="17 18">
    <name type="scientific">Acidilutibacter cellobiosedens</name>
    <dbReference type="NCBI Taxonomy" id="2507161"/>
    <lineage>
        <taxon>Bacteria</taxon>
        <taxon>Bacillati</taxon>
        <taxon>Bacillota</taxon>
        <taxon>Tissierellia</taxon>
        <taxon>Tissierellales</taxon>
        <taxon>Acidilutibacteraceae</taxon>
        <taxon>Acidilutibacter</taxon>
    </lineage>
</organism>
<dbReference type="PROSITE" id="PS00137">
    <property type="entry name" value="SUBTILASE_HIS"/>
    <property type="match status" value="1"/>
</dbReference>
<feature type="active site" description="Charge relay system" evidence="8 9">
    <location>
        <position position="307"/>
    </location>
</feature>
<feature type="region of interest" description="Disordered" evidence="11">
    <location>
        <begin position="49"/>
        <end position="78"/>
    </location>
</feature>
<feature type="active site" description="Charge relay system" evidence="8 9">
    <location>
        <position position="241"/>
    </location>
</feature>
<dbReference type="Gene3D" id="2.60.40.4070">
    <property type="match status" value="1"/>
</dbReference>
<keyword evidence="4 9" id="KW-0645">Protease</keyword>
<accession>A0A410QAT8</accession>
<dbReference type="CDD" id="cd02133">
    <property type="entry name" value="PA_C5a_like"/>
    <property type="match status" value="1"/>
</dbReference>
<dbReference type="GO" id="GO:0004252">
    <property type="term" value="F:serine-type endopeptidase activity"/>
    <property type="evidence" value="ECO:0007669"/>
    <property type="project" value="UniProtKB-UniRule"/>
</dbReference>
<dbReference type="InterPro" id="IPR003137">
    <property type="entry name" value="PA_domain"/>
</dbReference>
<evidence type="ECO:0000256" key="3">
    <source>
        <dbReference type="ARBA" id="ARBA00022525"/>
    </source>
</evidence>
<dbReference type="InterPro" id="IPR000209">
    <property type="entry name" value="Peptidase_S8/S53_dom"/>
</dbReference>
<dbReference type="SUPFAM" id="SSF52743">
    <property type="entry name" value="Subtilisin-like"/>
    <property type="match status" value="1"/>
</dbReference>
<evidence type="ECO:0000256" key="10">
    <source>
        <dbReference type="RuleBase" id="RU003355"/>
    </source>
</evidence>
<feature type="domain" description="Peptidase S8/S53" evidence="13">
    <location>
        <begin position="232"/>
        <end position="781"/>
    </location>
</feature>
<evidence type="ECO:0000259" key="14">
    <source>
        <dbReference type="Pfam" id="PF02225"/>
    </source>
</evidence>
<evidence type="ECO:0000259" key="15">
    <source>
        <dbReference type="Pfam" id="PF05922"/>
    </source>
</evidence>
<reference evidence="18" key="1">
    <citation type="submission" date="2019-01" db="EMBL/GenBank/DDBJ databases">
        <title>Draft genomes of a novel of Sporanaerobacter strains.</title>
        <authorList>
            <person name="Ma S."/>
        </authorList>
    </citation>
    <scope>NUCLEOTIDE SEQUENCE [LARGE SCALE GENOMIC DNA]</scope>
    <source>
        <strain evidence="18">NJN-17</strain>
    </source>
</reference>
<evidence type="ECO:0000256" key="9">
    <source>
        <dbReference type="PROSITE-ProRule" id="PRU01240"/>
    </source>
</evidence>
<dbReference type="InterPro" id="IPR046450">
    <property type="entry name" value="PA_dom_sf"/>
</dbReference>
<evidence type="ECO:0000259" key="16">
    <source>
        <dbReference type="Pfam" id="PF06280"/>
    </source>
</evidence>
<dbReference type="InterPro" id="IPR036852">
    <property type="entry name" value="Peptidase_S8/S53_dom_sf"/>
</dbReference>
<feature type="chain" id="PRO_5019383446" description="Lactocepin" evidence="12">
    <location>
        <begin position="31"/>
        <end position="1442"/>
    </location>
</feature>
<feature type="domain" description="C5a peptidase/Subtilisin-like protease SBT2-like Fn3-like" evidence="16">
    <location>
        <begin position="805"/>
        <end position="917"/>
    </location>
</feature>
<dbReference type="InterPro" id="IPR015500">
    <property type="entry name" value="Peptidase_S8_subtilisin-rel"/>
</dbReference>
<dbReference type="Pfam" id="PF05922">
    <property type="entry name" value="Inhibitor_I9"/>
    <property type="match status" value="1"/>
</dbReference>
<keyword evidence="3" id="KW-0964">Secreted</keyword>
<dbReference type="InterPro" id="IPR023827">
    <property type="entry name" value="Peptidase_S8_Asp-AS"/>
</dbReference>
<dbReference type="InterPro" id="IPR010259">
    <property type="entry name" value="S8pro/Inhibitor_I9"/>
</dbReference>
<dbReference type="PRINTS" id="PR00723">
    <property type="entry name" value="SUBTILISIN"/>
</dbReference>
<feature type="active site" description="Charge relay system" evidence="8 9">
    <location>
        <position position="721"/>
    </location>
</feature>
<dbReference type="GO" id="GO:0006508">
    <property type="term" value="P:proteolysis"/>
    <property type="evidence" value="ECO:0007669"/>
    <property type="project" value="UniProtKB-KW"/>
</dbReference>
<evidence type="ECO:0000313" key="18">
    <source>
        <dbReference type="Proteomes" id="UP000287969"/>
    </source>
</evidence>
<keyword evidence="18" id="KW-1185">Reference proteome</keyword>
<dbReference type="InterPro" id="IPR050131">
    <property type="entry name" value="Peptidase_S8_subtilisin-like"/>
</dbReference>
<dbReference type="PROSITE" id="PS00138">
    <property type="entry name" value="SUBTILASE_SER"/>
    <property type="match status" value="1"/>
</dbReference>
<dbReference type="SUPFAM" id="SSF52025">
    <property type="entry name" value="PA domain"/>
    <property type="match status" value="1"/>
</dbReference>
<keyword evidence="2" id="KW-0134">Cell wall</keyword>
<protein>
    <recommendedName>
        <fullName evidence="19">Lactocepin</fullName>
    </recommendedName>
</protein>
<evidence type="ECO:0000313" key="17">
    <source>
        <dbReference type="EMBL" id="QAT61090.1"/>
    </source>
</evidence>
<evidence type="ECO:0000256" key="7">
    <source>
        <dbReference type="ARBA" id="ARBA00022825"/>
    </source>
</evidence>
<keyword evidence="7 9" id="KW-0720">Serine protease</keyword>
<evidence type="ECO:0000256" key="8">
    <source>
        <dbReference type="PIRSR" id="PIRSR615500-1"/>
    </source>
</evidence>
<evidence type="ECO:0000256" key="5">
    <source>
        <dbReference type="ARBA" id="ARBA00022729"/>
    </source>
</evidence>
<evidence type="ECO:0000256" key="4">
    <source>
        <dbReference type="ARBA" id="ARBA00022670"/>
    </source>
</evidence>
<evidence type="ECO:0000256" key="6">
    <source>
        <dbReference type="ARBA" id="ARBA00022801"/>
    </source>
</evidence>
<comment type="similarity">
    <text evidence="1 9 10">Belongs to the peptidase S8 family.</text>
</comment>
<keyword evidence="5 12" id="KW-0732">Signal</keyword>
<dbReference type="Pfam" id="PF06280">
    <property type="entry name" value="fn3_5"/>
    <property type="match status" value="1"/>
</dbReference>
<dbReference type="PANTHER" id="PTHR43806:SF11">
    <property type="entry name" value="CEREVISIN-RELATED"/>
    <property type="match status" value="1"/>
</dbReference>
<dbReference type="OrthoDB" id="9798386at2"/>
<keyword evidence="6 9" id="KW-0378">Hydrolase</keyword>
<evidence type="ECO:0000256" key="2">
    <source>
        <dbReference type="ARBA" id="ARBA00022512"/>
    </source>
</evidence>
<proteinExistence type="inferred from homology"/>
<dbReference type="PROSITE" id="PS51892">
    <property type="entry name" value="SUBTILASE"/>
    <property type="match status" value="1"/>
</dbReference>
<dbReference type="PANTHER" id="PTHR43806">
    <property type="entry name" value="PEPTIDASE S8"/>
    <property type="match status" value="1"/>
</dbReference>
<gene>
    <name evidence="17" type="ORF">EQM13_05570</name>
</gene>
<feature type="compositionally biased region" description="Basic and acidic residues" evidence="11">
    <location>
        <begin position="49"/>
        <end position="73"/>
    </location>
</feature>
<dbReference type="Pfam" id="PF00082">
    <property type="entry name" value="Peptidase_S8"/>
    <property type="match status" value="1"/>
</dbReference>